<comment type="caution">
    <text evidence="11">The sequence shown here is derived from an EMBL/GenBank/DDBJ whole genome shotgun (WGS) entry which is preliminary data.</text>
</comment>
<evidence type="ECO:0000256" key="2">
    <source>
        <dbReference type="ARBA" id="ARBA00001946"/>
    </source>
</evidence>
<dbReference type="RefSeq" id="XP_028475681.1">
    <property type="nucleotide sequence ID" value="XM_028623707.1"/>
</dbReference>
<protein>
    <recommendedName>
        <fullName evidence="9">Ribonuclease</fullName>
        <ecNumber evidence="9">3.1.26.4</ecNumber>
    </recommendedName>
</protein>
<evidence type="ECO:0000256" key="5">
    <source>
        <dbReference type="ARBA" id="ARBA00022723"/>
    </source>
</evidence>
<dbReference type="GeneID" id="39592936"/>
<dbReference type="EC" id="3.1.26.4" evidence="9"/>
<keyword evidence="6 8" id="KW-0255">Endonuclease</keyword>
<dbReference type="FunFam" id="1.10.10.460:FF:000001">
    <property type="entry name" value="Ribonuclease"/>
    <property type="match status" value="1"/>
</dbReference>
<dbReference type="GO" id="GO:0032299">
    <property type="term" value="C:ribonuclease H2 complex"/>
    <property type="evidence" value="ECO:0007669"/>
    <property type="project" value="TreeGrafter"/>
</dbReference>
<evidence type="ECO:0000256" key="8">
    <source>
        <dbReference type="PROSITE-ProRule" id="PRU01319"/>
    </source>
</evidence>
<evidence type="ECO:0000256" key="9">
    <source>
        <dbReference type="RuleBase" id="RU003515"/>
    </source>
</evidence>
<dbReference type="InterPro" id="IPR001352">
    <property type="entry name" value="RNase_HII/HIII"/>
</dbReference>
<dbReference type="STRING" id="105984.A0A427XQ44"/>
<dbReference type="GO" id="GO:0006298">
    <property type="term" value="P:mismatch repair"/>
    <property type="evidence" value="ECO:0007669"/>
    <property type="project" value="TreeGrafter"/>
</dbReference>
<dbReference type="GO" id="GO:0046872">
    <property type="term" value="F:metal ion binding"/>
    <property type="evidence" value="ECO:0007669"/>
    <property type="project" value="UniProtKB-KW"/>
</dbReference>
<feature type="binding site" evidence="8">
    <location>
        <position position="152"/>
    </location>
    <ligand>
        <name>a divalent metal cation</name>
        <dbReference type="ChEBI" id="CHEBI:60240"/>
    </ligand>
</feature>
<dbReference type="AlphaFoldDB" id="A0A427XQ44"/>
<evidence type="ECO:0000313" key="12">
    <source>
        <dbReference type="Proteomes" id="UP000279236"/>
    </source>
</evidence>
<dbReference type="InterPro" id="IPR023160">
    <property type="entry name" value="RNase_HII_hlx-loop-hlx_cap_dom"/>
</dbReference>
<dbReference type="Gene3D" id="3.30.420.10">
    <property type="entry name" value="Ribonuclease H-like superfamily/Ribonuclease H"/>
    <property type="match status" value="1"/>
</dbReference>
<dbReference type="PANTHER" id="PTHR10954">
    <property type="entry name" value="RIBONUCLEASE H2 SUBUNIT A"/>
    <property type="match status" value="1"/>
</dbReference>
<feature type="domain" description="RNase H type-2" evidence="10">
    <location>
        <begin position="39"/>
        <end position="262"/>
    </location>
</feature>
<feature type="binding site" evidence="8">
    <location>
        <position position="46"/>
    </location>
    <ligand>
        <name>a divalent metal cation</name>
        <dbReference type="ChEBI" id="CHEBI:60240"/>
    </ligand>
</feature>
<comment type="cofactor">
    <cofactor evidence="2">
        <name>Mg(2+)</name>
        <dbReference type="ChEBI" id="CHEBI:18420"/>
    </cofactor>
</comment>
<comment type="cofactor">
    <cofactor evidence="8">
        <name>Mn(2+)</name>
        <dbReference type="ChEBI" id="CHEBI:29035"/>
    </cofactor>
    <cofactor evidence="8">
        <name>Mg(2+)</name>
        <dbReference type="ChEBI" id="CHEBI:18420"/>
    </cofactor>
    <text evidence="8">Manganese or magnesium. Binds 1 divalent metal ion per monomer in the absence of substrate. May bind a second metal ion after substrate binding.</text>
</comment>
<dbReference type="CDD" id="cd07181">
    <property type="entry name" value="RNase_HII_eukaryota_like"/>
    <property type="match status" value="1"/>
</dbReference>
<dbReference type="Gene3D" id="1.10.10.460">
    <property type="entry name" value="Ribonuclease hii. Domain 2"/>
    <property type="match status" value="1"/>
</dbReference>
<organism evidence="11 12">
    <name type="scientific">Apiotrichum porosum</name>
    <dbReference type="NCBI Taxonomy" id="105984"/>
    <lineage>
        <taxon>Eukaryota</taxon>
        <taxon>Fungi</taxon>
        <taxon>Dikarya</taxon>
        <taxon>Basidiomycota</taxon>
        <taxon>Agaricomycotina</taxon>
        <taxon>Tremellomycetes</taxon>
        <taxon>Trichosporonales</taxon>
        <taxon>Trichosporonaceae</taxon>
        <taxon>Apiotrichum</taxon>
    </lineage>
</organism>
<evidence type="ECO:0000259" key="10">
    <source>
        <dbReference type="PROSITE" id="PS51975"/>
    </source>
</evidence>
<dbReference type="GO" id="GO:0004523">
    <property type="term" value="F:RNA-DNA hybrid ribonuclease activity"/>
    <property type="evidence" value="ECO:0007669"/>
    <property type="project" value="UniProtKB-UniRule"/>
</dbReference>
<comment type="similarity">
    <text evidence="3">Belongs to the RNase HII family. Eukaryotic subfamily.</text>
</comment>
<dbReference type="Proteomes" id="UP000279236">
    <property type="component" value="Unassembled WGS sequence"/>
</dbReference>
<name>A0A427XQ44_9TREE</name>
<dbReference type="InterPro" id="IPR004649">
    <property type="entry name" value="RNase_H2_suA"/>
</dbReference>
<evidence type="ECO:0000256" key="3">
    <source>
        <dbReference type="ARBA" id="ARBA00007058"/>
    </source>
</evidence>
<evidence type="ECO:0000256" key="7">
    <source>
        <dbReference type="ARBA" id="ARBA00022801"/>
    </source>
</evidence>
<comment type="function">
    <text evidence="9">Endonuclease that specifically degrades the RNA of RNA-DNA hybrids.</text>
</comment>
<comment type="catalytic activity">
    <reaction evidence="1 8 9">
        <text>Endonucleolytic cleavage to 5'-phosphomonoester.</text>
        <dbReference type="EC" id="3.1.26.4"/>
    </reaction>
</comment>
<dbReference type="EMBL" id="RSCE01000007">
    <property type="protein sequence ID" value="RSH80962.1"/>
    <property type="molecule type" value="Genomic_DNA"/>
</dbReference>
<keyword evidence="12" id="KW-1185">Reference proteome</keyword>
<feature type="binding site" evidence="8">
    <location>
        <position position="45"/>
    </location>
    <ligand>
        <name>a divalent metal cation</name>
        <dbReference type="ChEBI" id="CHEBI:60240"/>
    </ligand>
</feature>
<keyword evidence="4 8" id="KW-0540">Nuclease</keyword>
<evidence type="ECO:0000256" key="4">
    <source>
        <dbReference type="ARBA" id="ARBA00022722"/>
    </source>
</evidence>
<gene>
    <name evidence="11" type="ORF">EHS24_008393</name>
</gene>
<keyword evidence="5 8" id="KW-0479">Metal-binding</keyword>
<dbReference type="InterPro" id="IPR024567">
    <property type="entry name" value="RNase_HII/HIII_dom"/>
</dbReference>
<dbReference type="NCBIfam" id="TIGR00729">
    <property type="entry name" value="ribonuclease HII"/>
    <property type="match status" value="1"/>
</dbReference>
<evidence type="ECO:0000256" key="6">
    <source>
        <dbReference type="ARBA" id="ARBA00022759"/>
    </source>
</evidence>
<dbReference type="InterPro" id="IPR012337">
    <property type="entry name" value="RNaseH-like_sf"/>
</dbReference>
<evidence type="ECO:0000256" key="1">
    <source>
        <dbReference type="ARBA" id="ARBA00000077"/>
    </source>
</evidence>
<dbReference type="InterPro" id="IPR036397">
    <property type="entry name" value="RNaseH_sf"/>
</dbReference>
<accession>A0A427XQ44</accession>
<keyword evidence="7 8" id="KW-0378">Hydrolase</keyword>
<evidence type="ECO:0000313" key="11">
    <source>
        <dbReference type="EMBL" id="RSH80962.1"/>
    </source>
</evidence>
<dbReference type="GO" id="GO:0043137">
    <property type="term" value="P:DNA replication, removal of RNA primer"/>
    <property type="evidence" value="ECO:0007669"/>
    <property type="project" value="TreeGrafter"/>
</dbReference>
<proteinExistence type="inferred from homology"/>
<dbReference type="PROSITE" id="PS51975">
    <property type="entry name" value="RNASE_H_2"/>
    <property type="match status" value="1"/>
</dbReference>
<dbReference type="OrthoDB" id="7462577at2759"/>
<dbReference type="GO" id="GO:0003723">
    <property type="term" value="F:RNA binding"/>
    <property type="evidence" value="ECO:0007669"/>
    <property type="project" value="UniProtKB-UniRule"/>
</dbReference>
<dbReference type="Pfam" id="PF01351">
    <property type="entry name" value="RNase_HII"/>
    <property type="match status" value="1"/>
</dbReference>
<reference evidence="11 12" key="1">
    <citation type="submission" date="2018-11" db="EMBL/GenBank/DDBJ databases">
        <title>Genome sequence of Apiotrichum porosum DSM 27194.</title>
        <authorList>
            <person name="Aliyu H."/>
            <person name="Gorte O."/>
            <person name="Ochsenreither K."/>
        </authorList>
    </citation>
    <scope>NUCLEOTIDE SEQUENCE [LARGE SCALE GENOMIC DNA]</scope>
    <source>
        <strain evidence="11 12">DSM 27194</strain>
    </source>
</reference>
<dbReference type="PANTHER" id="PTHR10954:SF7">
    <property type="entry name" value="RIBONUCLEASE H2 SUBUNIT A"/>
    <property type="match status" value="1"/>
</dbReference>
<sequence length="300" mass="32691">MASIDPVNLDPIPPLIDSYSFHSTLPASAAPGSEENKEGWIMGIDEAGRGPVLGPMVYAAAYCPLAFKPTLESLGFDDSKALSADTRQMLWESFDANADLCYSSATLSPQAISANMLRRVPINLNRQAEEATMSLIRSALNRGINIRECYVDALGPAQQWQDRLSNEFPTITFDVRAKADSIFKIVGAASIIAKVTRDRYIEQWTDPEGPVLGDEVVRGSGYPSDPKTQAFLRNHIDPVFGYRGIVRFSWATVKVLLEKQAASCTWADDVTQPSAAAYFGDSAKSSKLYRDLGISGVGEL</sequence>
<dbReference type="FunFam" id="3.30.420.10:FF:000150">
    <property type="entry name" value="Ribonuclease"/>
    <property type="match status" value="1"/>
</dbReference>
<dbReference type="SUPFAM" id="SSF53098">
    <property type="entry name" value="Ribonuclease H-like"/>
    <property type="match status" value="1"/>
</dbReference>